<feature type="binding site" evidence="4">
    <location>
        <position position="28"/>
    </location>
    <ligand>
        <name>Mg(2+)</name>
        <dbReference type="ChEBI" id="CHEBI:18420"/>
    </ligand>
</feature>
<dbReference type="AlphaFoldDB" id="A0AA39FCG1"/>
<dbReference type="Gene3D" id="3.40.50.1000">
    <property type="entry name" value="HAD superfamily/HAD-like"/>
    <property type="match status" value="2"/>
</dbReference>
<feature type="binding site" evidence="3">
    <location>
        <begin position="61"/>
        <end position="63"/>
    </location>
    <ligand>
        <name>substrate</name>
    </ligand>
</feature>
<dbReference type="Pfam" id="PF13242">
    <property type="entry name" value="Hydrolase_like"/>
    <property type="match status" value="1"/>
</dbReference>
<proteinExistence type="inferred from homology"/>
<dbReference type="Pfam" id="PF13344">
    <property type="entry name" value="Hydrolase_6"/>
    <property type="match status" value="1"/>
</dbReference>
<dbReference type="PIRSF" id="PIRSF000915">
    <property type="entry name" value="PGP-type_phosphatase"/>
    <property type="match status" value="1"/>
</dbReference>
<feature type="binding site" evidence="4">
    <location>
        <position position="246"/>
    </location>
    <ligand>
        <name>Mg(2+)</name>
        <dbReference type="ChEBI" id="CHEBI:18420"/>
    </ligand>
</feature>
<evidence type="ECO:0000256" key="3">
    <source>
        <dbReference type="PIRSR" id="PIRSR000915-2"/>
    </source>
</evidence>
<feature type="active site" description="Nucleophile" evidence="2">
    <location>
        <position position="28"/>
    </location>
</feature>
<dbReference type="InterPro" id="IPR006357">
    <property type="entry name" value="HAD-SF_hydro_IIA"/>
</dbReference>
<dbReference type="NCBIfam" id="TIGR01460">
    <property type="entry name" value="HAD-SF-IIA"/>
    <property type="match status" value="1"/>
</dbReference>
<evidence type="ECO:0008006" key="7">
    <source>
        <dbReference type="Google" id="ProtNLM"/>
    </source>
</evidence>
<evidence type="ECO:0000313" key="6">
    <source>
        <dbReference type="Proteomes" id="UP001168972"/>
    </source>
</evidence>
<name>A0AA39FCG1_MICHY</name>
<evidence type="ECO:0000256" key="1">
    <source>
        <dbReference type="PIRNR" id="PIRNR000915"/>
    </source>
</evidence>
<keyword evidence="4" id="KW-0460">Magnesium</keyword>
<dbReference type="PANTHER" id="PTHR19288:SF4">
    <property type="entry name" value="RE04130P-RELATED"/>
    <property type="match status" value="1"/>
</dbReference>
<comment type="caution">
    <text evidence="5">The sequence shown here is derived from an EMBL/GenBank/DDBJ whole genome shotgun (WGS) entry which is preliminary data.</text>
</comment>
<reference evidence="5" key="2">
    <citation type="submission" date="2023-03" db="EMBL/GenBank/DDBJ databases">
        <authorList>
            <person name="Inwood S.N."/>
            <person name="Skelly J.G."/>
            <person name="Guhlin J."/>
            <person name="Harrop T.W.R."/>
            <person name="Goldson S.G."/>
            <person name="Dearden P.K."/>
        </authorList>
    </citation>
    <scope>NUCLEOTIDE SEQUENCE</scope>
    <source>
        <strain evidence="5">Lincoln</strain>
        <tissue evidence="5">Whole body</tissue>
    </source>
</reference>
<sequence length="297" mass="33689">MNKLKDIRNLSMEQRAEFLNSFDIVMTDCDGVLWINETPINGAFNTLKMFQLLNKKIVFVSNNSSRSVEGFVNKFRRMDYETTSDQIIIPTLTIPWYLKKIGFTGKAFVIGTQAFIKILEENGIEVITGLNFVEENETTVYKILSSLPEVDAIIMDFDINLNLIKLTQITALLKKKKILFLVGTRDKAVVMPDNISIIGPGHFVDIIINCTDIEPIEYAKPSKILKDYLFECFSIKNPERCLFIGDSLSVDMKFAELCGFTKLWVSSGVDDISLLYSSCIIPDYYLPNLGLMPSLKN</sequence>
<comment type="similarity">
    <text evidence="1">Belongs to the HAD-like hydrolase superfamily.</text>
</comment>
<dbReference type="SUPFAM" id="SSF56784">
    <property type="entry name" value="HAD-like"/>
    <property type="match status" value="1"/>
</dbReference>
<feature type="binding site" evidence="3">
    <location>
        <position position="220"/>
    </location>
    <ligand>
        <name>substrate</name>
    </ligand>
</feature>
<evidence type="ECO:0000256" key="2">
    <source>
        <dbReference type="PIRSR" id="PIRSR000915-1"/>
    </source>
</evidence>
<protein>
    <recommendedName>
        <fullName evidence="7">4-nitrophenylphosphatase</fullName>
    </recommendedName>
</protein>
<dbReference type="GO" id="GO:0046872">
    <property type="term" value="F:metal ion binding"/>
    <property type="evidence" value="ECO:0007669"/>
    <property type="project" value="UniProtKB-KW"/>
</dbReference>
<dbReference type="EMBL" id="JAQQBR010001832">
    <property type="protein sequence ID" value="KAK0166849.1"/>
    <property type="molecule type" value="Genomic_DNA"/>
</dbReference>
<evidence type="ECO:0000256" key="4">
    <source>
        <dbReference type="PIRSR" id="PIRSR000915-3"/>
    </source>
</evidence>
<dbReference type="Proteomes" id="UP001168972">
    <property type="component" value="Unassembled WGS sequence"/>
</dbReference>
<keyword evidence="4" id="KW-0479">Metal-binding</keyword>
<dbReference type="GO" id="GO:0005737">
    <property type="term" value="C:cytoplasm"/>
    <property type="evidence" value="ECO:0007669"/>
    <property type="project" value="TreeGrafter"/>
</dbReference>
<comment type="cofactor">
    <cofactor evidence="4">
        <name>Mg(2+)</name>
        <dbReference type="ChEBI" id="CHEBI:18420"/>
    </cofactor>
    <text evidence="4">Divalent metal ions. Mg(2+) is the most effective.</text>
</comment>
<feature type="active site" description="Proton donor" evidence="2">
    <location>
        <position position="30"/>
    </location>
</feature>
<dbReference type="PANTHER" id="PTHR19288">
    <property type="entry name" value="4-NITROPHENYLPHOSPHATASE-RELATED"/>
    <property type="match status" value="1"/>
</dbReference>
<keyword evidence="1" id="KW-0378">Hydrolase</keyword>
<feature type="binding site" evidence="4">
    <location>
        <position position="30"/>
    </location>
    <ligand>
        <name>Mg(2+)</name>
        <dbReference type="ChEBI" id="CHEBI:18420"/>
    </ligand>
</feature>
<organism evidence="5 6">
    <name type="scientific">Microctonus hyperodae</name>
    <name type="common">Parasitoid wasp</name>
    <dbReference type="NCBI Taxonomy" id="165561"/>
    <lineage>
        <taxon>Eukaryota</taxon>
        <taxon>Metazoa</taxon>
        <taxon>Ecdysozoa</taxon>
        <taxon>Arthropoda</taxon>
        <taxon>Hexapoda</taxon>
        <taxon>Insecta</taxon>
        <taxon>Pterygota</taxon>
        <taxon>Neoptera</taxon>
        <taxon>Endopterygota</taxon>
        <taxon>Hymenoptera</taxon>
        <taxon>Apocrita</taxon>
        <taxon>Ichneumonoidea</taxon>
        <taxon>Braconidae</taxon>
        <taxon>Euphorinae</taxon>
        <taxon>Microctonus</taxon>
    </lineage>
</organism>
<dbReference type="InterPro" id="IPR036412">
    <property type="entry name" value="HAD-like_sf"/>
</dbReference>
<dbReference type="InterPro" id="IPR023214">
    <property type="entry name" value="HAD_sf"/>
</dbReference>
<reference evidence="5" key="1">
    <citation type="journal article" date="2023" name="bioRxiv">
        <title>Scaffold-level genome assemblies of two parasitoid biocontrol wasps reveal the parthenogenesis mechanism and an associated novel virus.</title>
        <authorList>
            <person name="Inwood S."/>
            <person name="Skelly J."/>
            <person name="Guhlin J."/>
            <person name="Harrop T."/>
            <person name="Goldson S."/>
            <person name="Dearden P."/>
        </authorList>
    </citation>
    <scope>NUCLEOTIDE SEQUENCE</scope>
    <source>
        <strain evidence="5">Lincoln</strain>
        <tissue evidence="5">Whole body</tissue>
    </source>
</reference>
<keyword evidence="6" id="KW-1185">Reference proteome</keyword>
<accession>A0AA39FCG1</accession>
<gene>
    <name evidence="5" type="ORF">PV327_004329</name>
</gene>
<dbReference type="GO" id="GO:0016791">
    <property type="term" value="F:phosphatase activity"/>
    <property type="evidence" value="ECO:0007669"/>
    <property type="project" value="TreeGrafter"/>
</dbReference>
<evidence type="ECO:0000313" key="5">
    <source>
        <dbReference type="EMBL" id="KAK0166849.1"/>
    </source>
</evidence>